<dbReference type="InterPro" id="IPR014284">
    <property type="entry name" value="RNA_pol_sigma-70_dom"/>
</dbReference>
<evidence type="ECO:0000313" key="8">
    <source>
        <dbReference type="Proteomes" id="UP000076335"/>
    </source>
</evidence>
<protein>
    <recommendedName>
        <fullName evidence="9">RNA polymerase subunit sigma-24</fullName>
    </recommendedName>
</protein>
<reference evidence="7 8" key="1">
    <citation type="submission" date="2015-12" db="EMBL/GenBank/DDBJ databases">
        <title>Genome sequence of Thalassospira lucentensis MCCC 1A02072.</title>
        <authorList>
            <person name="Lu L."/>
            <person name="Lai Q."/>
            <person name="Shao Z."/>
            <person name="Qian P."/>
        </authorList>
    </citation>
    <scope>NUCLEOTIDE SEQUENCE [LARGE SCALE GENOMIC DNA]</scope>
    <source>
        <strain evidence="7 8">MCCC 1A02072</strain>
    </source>
</reference>
<dbReference type="NCBIfam" id="TIGR02937">
    <property type="entry name" value="sigma70-ECF"/>
    <property type="match status" value="1"/>
</dbReference>
<evidence type="ECO:0000256" key="1">
    <source>
        <dbReference type="ARBA" id="ARBA00010641"/>
    </source>
</evidence>
<feature type="domain" description="RNA polymerase sigma-70 region 2" evidence="5">
    <location>
        <begin position="16"/>
        <end position="79"/>
    </location>
</feature>
<evidence type="ECO:0000256" key="2">
    <source>
        <dbReference type="ARBA" id="ARBA00023015"/>
    </source>
</evidence>
<dbReference type="InterPro" id="IPR039425">
    <property type="entry name" value="RNA_pol_sigma-70-like"/>
</dbReference>
<dbReference type="AlphaFoldDB" id="A0A154L3T5"/>
<keyword evidence="4" id="KW-0804">Transcription</keyword>
<dbReference type="InterPro" id="IPR007627">
    <property type="entry name" value="RNA_pol_sigma70_r2"/>
</dbReference>
<dbReference type="EMBL" id="LPVY01000013">
    <property type="protein sequence ID" value="KZB63925.1"/>
    <property type="molecule type" value="Genomic_DNA"/>
</dbReference>
<dbReference type="Pfam" id="PF08281">
    <property type="entry name" value="Sigma70_r4_2"/>
    <property type="match status" value="1"/>
</dbReference>
<evidence type="ECO:0000259" key="5">
    <source>
        <dbReference type="Pfam" id="PF04542"/>
    </source>
</evidence>
<dbReference type="Gene3D" id="1.10.1740.10">
    <property type="match status" value="1"/>
</dbReference>
<dbReference type="InterPro" id="IPR036388">
    <property type="entry name" value="WH-like_DNA-bd_sf"/>
</dbReference>
<comment type="caution">
    <text evidence="7">The sequence shown here is derived from an EMBL/GenBank/DDBJ whole genome shotgun (WGS) entry which is preliminary data.</text>
</comment>
<dbReference type="InterPro" id="IPR013324">
    <property type="entry name" value="RNA_pol_sigma_r3/r4-like"/>
</dbReference>
<keyword evidence="2" id="KW-0805">Transcription regulation</keyword>
<organism evidence="7 8">
    <name type="scientific">Thalassospira lucentensis</name>
    <dbReference type="NCBI Taxonomy" id="168935"/>
    <lineage>
        <taxon>Bacteria</taxon>
        <taxon>Pseudomonadati</taxon>
        <taxon>Pseudomonadota</taxon>
        <taxon>Alphaproteobacteria</taxon>
        <taxon>Rhodospirillales</taxon>
        <taxon>Thalassospiraceae</taxon>
        <taxon>Thalassospira</taxon>
    </lineage>
</organism>
<comment type="similarity">
    <text evidence="1">Belongs to the sigma-70 factor family. ECF subfamily.</text>
</comment>
<evidence type="ECO:0000256" key="3">
    <source>
        <dbReference type="ARBA" id="ARBA00023082"/>
    </source>
</evidence>
<name>A0A154L3T5_9PROT</name>
<dbReference type="InterPro" id="IPR013249">
    <property type="entry name" value="RNA_pol_sigma70_r4_t2"/>
</dbReference>
<evidence type="ECO:0000259" key="6">
    <source>
        <dbReference type="Pfam" id="PF08281"/>
    </source>
</evidence>
<dbReference type="GO" id="GO:0006352">
    <property type="term" value="P:DNA-templated transcription initiation"/>
    <property type="evidence" value="ECO:0007669"/>
    <property type="project" value="InterPro"/>
</dbReference>
<dbReference type="SUPFAM" id="SSF88946">
    <property type="entry name" value="Sigma2 domain of RNA polymerase sigma factors"/>
    <property type="match status" value="1"/>
</dbReference>
<sequence length="176" mass="19897">MVASWRDEELLALFVTRRRELVNYARAIVGDRAAAEDVVQDAYFRLERAGAVKMDDRLDEPVGYIFRIVRNLAIDGRRKMVRESNHVGIDENSMTDAVPEDRPGPEAQAIARSELRLLEQILAELPARSRIALEMHRFGGCKFSEIAARLDISVGTAHALVTDAIEHCKTRLARER</sequence>
<accession>A0A154L3T5</accession>
<proteinExistence type="inferred from homology"/>
<dbReference type="Pfam" id="PF04542">
    <property type="entry name" value="Sigma70_r2"/>
    <property type="match status" value="1"/>
</dbReference>
<dbReference type="Proteomes" id="UP000076335">
    <property type="component" value="Unassembled WGS sequence"/>
</dbReference>
<dbReference type="PANTHER" id="PTHR43133:SF63">
    <property type="entry name" value="RNA POLYMERASE SIGMA FACTOR FECI-RELATED"/>
    <property type="match status" value="1"/>
</dbReference>
<dbReference type="SUPFAM" id="SSF88659">
    <property type="entry name" value="Sigma3 and sigma4 domains of RNA polymerase sigma factors"/>
    <property type="match status" value="1"/>
</dbReference>
<dbReference type="Gene3D" id="1.10.10.10">
    <property type="entry name" value="Winged helix-like DNA-binding domain superfamily/Winged helix DNA-binding domain"/>
    <property type="match status" value="1"/>
</dbReference>
<dbReference type="OrthoDB" id="9794372at2"/>
<evidence type="ECO:0000313" key="7">
    <source>
        <dbReference type="EMBL" id="KZB63925.1"/>
    </source>
</evidence>
<evidence type="ECO:0008006" key="9">
    <source>
        <dbReference type="Google" id="ProtNLM"/>
    </source>
</evidence>
<evidence type="ECO:0000256" key="4">
    <source>
        <dbReference type="ARBA" id="ARBA00023163"/>
    </source>
</evidence>
<dbReference type="GO" id="GO:0016987">
    <property type="term" value="F:sigma factor activity"/>
    <property type="evidence" value="ECO:0007669"/>
    <property type="project" value="UniProtKB-KW"/>
</dbReference>
<keyword evidence="3" id="KW-0731">Sigma factor</keyword>
<dbReference type="InterPro" id="IPR013325">
    <property type="entry name" value="RNA_pol_sigma_r2"/>
</dbReference>
<dbReference type="PANTHER" id="PTHR43133">
    <property type="entry name" value="RNA POLYMERASE ECF-TYPE SIGMA FACTO"/>
    <property type="match status" value="1"/>
</dbReference>
<dbReference type="RefSeq" id="WP_062951910.1">
    <property type="nucleotide sequence ID" value="NZ_LPVY01000013.1"/>
</dbReference>
<gene>
    <name evidence="7" type="ORF">AUP42_19160</name>
</gene>
<dbReference type="GO" id="GO:0003677">
    <property type="term" value="F:DNA binding"/>
    <property type="evidence" value="ECO:0007669"/>
    <property type="project" value="InterPro"/>
</dbReference>
<feature type="domain" description="RNA polymerase sigma factor 70 region 4 type 2" evidence="6">
    <location>
        <begin position="116"/>
        <end position="168"/>
    </location>
</feature>